<dbReference type="PANTHER" id="PTHR23030">
    <property type="entry name" value="PCD6 INTERACTING PROTEIN-RELATED"/>
    <property type="match status" value="1"/>
</dbReference>
<dbReference type="InterPro" id="IPR004328">
    <property type="entry name" value="BRO1_dom"/>
</dbReference>
<dbReference type="Proteomes" id="UP000663879">
    <property type="component" value="Unassembled WGS sequence"/>
</dbReference>
<name>A0A813N2K5_9BILA</name>
<reference evidence="2" key="1">
    <citation type="submission" date="2021-02" db="EMBL/GenBank/DDBJ databases">
        <authorList>
            <person name="Nowell W R."/>
        </authorList>
    </citation>
    <scope>NUCLEOTIDE SEQUENCE</scope>
    <source>
        <strain evidence="2">Ploen Becks lab</strain>
    </source>
</reference>
<dbReference type="GO" id="GO:0005768">
    <property type="term" value="C:endosome"/>
    <property type="evidence" value="ECO:0007669"/>
    <property type="project" value="TreeGrafter"/>
</dbReference>
<evidence type="ECO:0000313" key="2">
    <source>
        <dbReference type="EMBL" id="CAF0726380.1"/>
    </source>
</evidence>
<dbReference type="InterPro" id="IPR038499">
    <property type="entry name" value="BRO1_sf"/>
</dbReference>
<evidence type="ECO:0000313" key="3">
    <source>
        <dbReference type="Proteomes" id="UP000663879"/>
    </source>
</evidence>
<dbReference type="OrthoDB" id="2141925at2759"/>
<protein>
    <recommendedName>
        <fullName evidence="1">BRO1 domain-containing protein</fullName>
    </recommendedName>
</protein>
<evidence type="ECO:0000259" key="1">
    <source>
        <dbReference type="PROSITE" id="PS51180"/>
    </source>
</evidence>
<dbReference type="PROSITE" id="PS51180">
    <property type="entry name" value="BRO1"/>
    <property type="match status" value="1"/>
</dbReference>
<dbReference type="EMBL" id="CAJNOC010000201">
    <property type="protein sequence ID" value="CAF0726380.1"/>
    <property type="molecule type" value="Genomic_DNA"/>
</dbReference>
<sequence>MNNILIRDIQMISLPKKAVFEVDLAGAIKSYAKKKFKPNDLALTDAGKQLNQLRKECFFTTYFRPQDQIDKLFIYHDQLVAFDEKIHFGDNFIKAGFKWENAFFSCNVTLNDGFYERSCVLYYIGAFCSKVAATQQLDTENGLKEALRLYKLAAECFLQIKNCLTFLNEMPKANDLHPKTMNVLLNLMLSQAQEVGFVKCVFDKMSNLNKSKIAAKCADYYGDTLIALNAPTVWFLKEKWSKLIKFKHLFYRAIAVYYKALDDWDEFRIGNALARLKQSRQDLKEIDSKFRTKTMEFFLKQSKEDLEKLKKENKNFHQHEITNVKNLELLERFDLAKSSSVQIKFPMSKDFVSLVDKIDTNQENNNILKF</sequence>
<gene>
    <name evidence="2" type="ORF">OXX778_LOCUS2540</name>
</gene>
<feature type="domain" description="BRO1" evidence="1">
    <location>
        <begin position="10"/>
        <end position="354"/>
    </location>
</feature>
<proteinExistence type="predicted"/>
<comment type="caution">
    <text evidence="2">The sequence shown here is derived from an EMBL/GenBank/DDBJ whole genome shotgun (WGS) entry which is preliminary data.</text>
</comment>
<dbReference type="Pfam" id="PF03097">
    <property type="entry name" value="BRO1"/>
    <property type="match status" value="1"/>
</dbReference>
<dbReference type="AlphaFoldDB" id="A0A813N2K5"/>
<keyword evidence="3" id="KW-1185">Reference proteome</keyword>
<dbReference type="PANTHER" id="PTHR23030:SF30">
    <property type="entry name" value="TYROSINE-PROTEIN PHOSPHATASE NON-RECEPTOR TYPE 23"/>
    <property type="match status" value="1"/>
</dbReference>
<accession>A0A813N2K5</accession>
<organism evidence="2 3">
    <name type="scientific">Brachionus calyciflorus</name>
    <dbReference type="NCBI Taxonomy" id="104777"/>
    <lineage>
        <taxon>Eukaryota</taxon>
        <taxon>Metazoa</taxon>
        <taxon>Spiralia</taxon>
        <taxon>Gnathifera</taxon>
        <taxon>Rotifera</taxon>
        <taxon>Eurotatoria</taxon>
        <taxon>Monogononta</taxon>
        <taxon>Pseudotrocha</taxon>
        <taxon>Ploima</taxon>
        <taxon>Brachionidae</taxon>
        <taxon>Brachionus</taxon>
    </lineage>
</organism>
<dbReference type="Gene3D" id="1.25.40.280">
    <property type="entry name" value="alix/aip1 like domains"/>
    <property type="match status" value="1"/>
</dbReference>
<dbReference type="GO" id="GO:0043328">
    <property type="term" value="P:protein transport to vacuole involved in ubiquitin-dependent protein catabolic process via the multivesicular body sorting pathway"/>
    <property type="evidence" value="ECO:0007669"/>
    <property type="project" value="TreeGrafter"/>
</dbReference>
<dbReference type="SMART" id="SM01041">
    <property type="entry name" value="BRO1"/>
    <property type="match status" value="1"/>
</dbReference>